<dbReference type="PANTHER" id="PTHR23310:SF115">
    <property type="entry name" value="ACB DOMAIN-CONTAINING PROTEIN"/>
    <property type="match status" value="1"/>
</dbReference>
<evidence type="ECO:0000313" key="5">
    <source>
        <dbReference type="Proteomes" id="UP001445335"/>
    </source>
</evidence>
<dbReference type="EMBL" id="JALJOU010000129">
    <property type="protein sequence ID" value="KAK9819150.1"/>
    <property type="molecule type" value="Genomic_DNA"/>
</dbReference>
<dbReference type="GO" id="GO:0006631">
    <property type="term" value="P:fatty acid metabolic process"/>
    <property type="evidence" value="ECO:0007669"/>
    <property type="project" value="TreeGrafter"/>
</dbReference>
<dbReference type="PRINTS" id="PR00689">
    <property type="entry name" value="ACOABINDINGP"/>
</dbReference>
<dbReference type="PANTHER" id="PTHR23310">
    <property type="entry name" value="ACYL-COA-BINDING PROTEIN, ACBP"/>
    <property type="match status" value="1"/>
</dbReference>
<evidence type="ECO:0000259" key="3">
    <source>
        <dbReference type="PROSITE" id="PS51228"/>
    </source>
</evidence>
<gene>
    <name evidence="4" type="ORF">WJX81_002475</name>
</gene>
<feature type="domain" description="ACB" evidence="3">
    <location>
        <begin position="4"/>
        <end position="89"/>
    </location>
</feature>
<accession>A0AAW1Q9Z4</accession>
<comment type="similarity">
    <text evidence="1">Belongs to the ACBP family.</text>
</comment>
<dbReference type="PROSITE" id="PS51228">
    <property type="entry name" value="ACB_2"/>
    <property type="match status" value="1"/>
</dbReference>
<dbReference type="Gene3D" id="1.20.80.10">
    <property type="match status" value="1"/>
</dbReference>
<dbReference type="Proteomes" id="UP001445335">
    <property type="component" value="Unassembled WGS sequence"/>
</dbReference>
<dbReference type="GO" id="GO:0000062">
    <property type="term" value="F:fatty-acyl-CoA binding"/>
    <property type="evidence" value="ECO:0007669"/>
    <property type="project" value="InterPro"/>
</dbReference>
<dbReference type="AlphaFoldDB" id="A0AAW1Q9Z4"/>
<organism evidence="4 5">
    <name type="scientific">Elliptochloris bilobata</name>
    <dbReference type="NCBI Taxonomy" id="381761"/>
    <lineage>
        <taxon>Eukaryota</taxon>
        <taxon>Viridiplantae</taxon>
        <taxon>Chlorophyta</taxon>
        <taxon>core chlorophytes</taxon>
        <taxon>Trebouxiophyceae</taxon>
        <taxon>Trebouxiophyceae incertae sedis</taxon>
        <taxon>Elliptochloris clade</taxon>
        <taxon>Elliptochloris</taxon>
    </lineage>
</organism>
<keyword evidence="5" id="KW-1185">Reference proteome</keyword>
<sequence length="104" mass="12210">MSDLEARFKKAVWLIRNGPKMESSNETKLKFYGYFKQATLGDVQGSQPWAVQLEARAKWDVWAKLKGMSKEEAMQHYINLLEDPEVWENHDLLKTKYNPDTFTI</sequence>
<protein>
    <recommendedName>
        <fullName evidence="3">ACB domain-containing protein</fullName>
    </recommendedName>
</protein>
<proteinExistence type="inferred from homology"/>
<dbReference type="Pfam" id="PF00887">
    <property type="entry name" value="ACBP"/>
    <property type="match status" value="1"/>
</dbReference>
<evidence type="ECO:0000256" key="1">
    <source>
        <dbReference type="ARBA" id="ARBA00005567"/>
    </source>
</evidence>
<keyword evidence="2" id="KW-0446">Lipid-binding</keyword>
<evidence type="ECO:0000313" key="4">
    <source>
        <dbReference type="EMBL" id="KAK9819150.1"/>
    </source>
</evidence>
<reference evidence="4 5" key="1">
    <citation type="journal article" date="2024" name="Nat. Commun.">
        <title>Phylogenomics reveals the evolutionary origins of lichenization in chlorophyte algae.</title>
        <authorList>
            <person name="Puginier C."/>
            <person name="Libourel C."/>
            <person name="Otte J."/>
            <person name="Skaloud P."/>
            <person name="Haon M."/>
            <person name="Grisel S."/>
            <person name="Petersen M."/>
            <person name="Berrin J.G."/>
            <person name="Delaux P.M."/>
            <person name="Dal Grande F."/>
            <person name="Keller J."/>
        </authorList>
    </citation>
    <scope>NUCLEOTIDE SEQUENCE [LARGE SCALE GENOMIC DNA]</scope>
    <source>
        <strain evidence="4 5">SAG 245.80</strain>
    </source>
</reference>
<dbReference type="InterPro" id="IPR014352">
    <property type="entry name" value="FERM/acyl-CoA-bd_prot_sf"/>
</dbReference>
<evidence type="ECO:0000256" key="2">
    <source>
        <dbReference type="ARBA" id="ARBA00023121"/>
    </source>
</evidence>
<name>A0AAW1Q9Z4_9CHLO</name>
<dbReference type="InterPro" id="IPR035984">
    <property type="entry name" value="Acyl-CoA-binding_sf"/>
</dbReference>
<comment type="caution">
    <text evidence="4">The sequence shown here is derived from an EMBL/GenBank/DDBJ whole genome shotgun (WGS) entry which is preliminary data.</text>
</comment>
<dbReference type="InterPro" id="IPR000582">
    <property type="entry name" value="Acyl-CoA-binding_protein"/>
</dbReference>
<dbReference type="SUPFAM" id="SSF47027">
    <property type="entry name" value="Acyl-CoA binding protein"/>
    <property type="match status" value="1"/>
</dbReference>